<dbReference type="PANTHER" id="PTHR30627">
    <property type="entry name" value="PEPTIDOGLYCAN D,D-TRANSPEPTIDASE"/>
    <property type="match status" value="1"/>
</dbReference>
<dbReference type="InterPro" id="IPR012338">
    <property type="entry name" value="Beta-lactam/transpept-like"/>
</dbReference>
<evidence type="ECO:0000256" key="10">
    <source>
        <dbReference type="ARBA" id="ARBA00022989"/>
    </source>
</evidence>
<dbReference type="Pfam" id="PF00905">
    <property type="entry name" value="Transpeptidase"/>
    <property type="match status" value="1"/>
</dbReference>
<evidence type="ECO:0000256" key="3">
    <source>
        <dbReference type="ARBA" id="ARBA00004752"/>
    </source>
</evidence>
<accession>A0ABW5C5Y0</accession>
<evidence type="ECO:0000256" key="14">
    <source>
        <dbReference type="SAM" id="Phobius"/>
    </source>
</evidence>
<dbReference type="RefSeq" id="WP_379053258.1">
    <property type="nucleotide sequence ID" value="NZ_CP095551.1"/>
</dbReference>
<keyword evidence="6" id="KW-1003">Cell membrane</keyword>
<evidence type="ECO:0000256" key="6">
    <source>
        <dbReference type="ARBA" id="ARBA00022475"/>
    </source>
</evidence>
<comment type="caution">
    <text evidence="17">The sequence shown here is derived from an EMBL/GenBank/DDBJ whole genome shotgun (WGS) entry which is preliminary data.</text>
</comment>
<keyword evidence="9" id="KW-0573">Peptidoglycan synthesis</keyword>
<dbReference type="SUPFAM" id="SSF56601">
    <property type="entry name" value="beta-lactamase/transpeptidase-like"/>
    <property type="match status" value="1"/>
</dbReference>
<comment type="subcellular location">
    <subcellularLocation>
        <location evidence="2">Cell membrane</location>
    </subcellularLocation>
    <subcellularLocation>
        <location evidence="1">Membrane</location>
        <topology evidence="1">Single-pass membrane protein</topology>
    </subcellularLocation>
</comment>
<keyword evidence="11 14" id="KW-0472">Membrane</keyword>
<name>A0ABW5C5Y0_9BACI</name>
<feature type="transmembrane region" description="Helical" evidence="14">
    <location>
        <begin position="20"/>
        <end position="42"/>
    </location>
</feature>
<dbReference type="Proteomes" id="UP001597318">
    <property type="component" value="Unassembled WGS sequence"/>
</dbReference>
<comment type="pathway">
    <text evidence="3">Cell wall biogenesis; peptidoglycan biosynthesis.</text>
</comment>
<dbReference type="Gene3D" id="3.90.1310.10">
    <property type="entry name" value="Penicillin-binding protein 2a (Domain 2)"/>
    <property type="match status" value="1"/>
</dbReference>
<comment type="similarity">
    <text evidence="4">Belongs to the transpeptidase family.</text>
</comment>
<dbReference type="Gene3D" id="3.40.710.10">
    <property type="entry name" value="DD-peptidase/beta-lactamase superfamily"/>
    <property type="match status" value="1"/>
</dbReference>
<evidence type="ECO:0000256" key="8">
    <source>
        <dbReference type="ARBA" id="ARBA00022960"/>
    </source>
</evidence>
<dbReference type="InterPro" id="IPR036138">
    <property type="entry name" value="PBP_dimer_sf"/>
</dbReference>
<evidence type="ECO:0000259" key="15">
    <source>
        <dbReference type="Pfam" id="PF00905"/>
    </source>
</evidence>
<feature type="domain" description="Penicillin-binding protein dimerisation" evidence="16">
    <location>
        <begin position="66"/>
        <end position="298"/>
    </location>
</feature>
<evidence type="ECO:0000256" key="4">
    <source>
        <dbReference type="ARBA" id="ARBA00007171"/>
    </source>
</evidence>
<evidence type="ECO:0000256" key="11">
    <source>
        <dbReference type="ARBA" id="ARBA00023136"/>
    </source>
</evidence>
<dbReference type="InterPro" id="IPR005311">
    <property type="entry name" value="PBP_dimer"/>
</dbReference>
<dbReference type="EMBL" id="JBHUIK010000007">
    <property type="protein sequence ID" value="MFD2216383.1"/>
    <property type="molecule type" value="Genomic_DNA"/>
</dbReference>
<evidence type="ECO:0000259" key="16">
    <source>
        <dbReference type="Pfam" id="PF03717"/>
    </source>
</evidence>
<proteinExistence type="inferred from homology"/>
<evidence type="ECO:0000256" key="7">
    <source>
        <dbReference type="ARBA" id="ARBA00022692"/>
    </source>
</evidence>
<sequence length="678" mass="77036">MEVEKNTRTTLKGMKNARNFRVNVLFLFVFILFVILIIRLGVIQIVHGEEYREKVSETESDFSSLPVPRGKMYDRYNRIVVGNVGVPAITYTATKETNTEKKLKTAERLAEYIDFETSYLKKELKDRDIKDYWLASNPVKAKELLSKEELNFKPTKTYQLQLDRISKEVIQAIKKSDTEMELAFLYTCFSSGYEYEPQLVKSFNLSKAEMARVAENLSKLPGINLITNWKRYYPYESLRTIFGDVSSSQQGILQSREEYYLVRDYSRNDRVGKSYLEFQYEDYLNPQKKIIKYVSSNDRTISTELYKQGERGHDLKLSFDIKLQNKVQDIIKDELVKASKDPANFLMDRAFVVIMDPFQGDILAMAGKQMKHNGKFLDFAYGTFTTQYEAGSTIKGATVLAGYQDGMKHGQVYLDRPLDFSGTPTKGSYRPLGPVSDLDALRLSSNVYMFHTAMNIADITYKHNGTFNASAEDFQKLRNYFAQFGLGVLTGIDLPNESDGLTNEPDSPGKLLDIAIGQFDTYTPLQLAQYVSTIANGGYRVQPRVVTSIHEPTMGKGLGTVVVDKDPIILNKVNNTKEDIERVQQGFKLVVSSGTAKGYFDYSVAGKTGTSQTLYYGPKRKYWGYKTNNLNFVGYYPSDNPKISFSVVVPWAGTDQDAINKRIANRIVGAYIDAQKNR</sequence>
<dbReference type="InterPro" id="IPR001460">
    <property type="entry name" value="PCN-bd_Tpept"/>
</dbReference>
<feature type="domain" description="Penicillin-binding protein transpeptidase" evidence="15">
    <location>
        <begin position="351"/>
        <end position="668"/>
    </location>
</feature>
<dbReference type="SUPFAM" id="SSF56519">
    <property type="entry name" value="Penicillin binding protein dimerisation domain"/>
    <property type="match status" value="1"/>
</dbReference>
<keyword evidence="18" id="KW-1185">Reference proteome</keyword>
<keyword evidence="8" id="KW-0133">Cell shape</keyword>
<evidence type="ECO:0000256" key="1">
    <source>
        <dbReference type="ARBA" id="ARBA00004167"/>
    </source>
</evidence>
<gene>
    <name evidence="17" type="ORF">ACFSKK_22150</name>
</gene>
<evidence type="ECO:0000313" key="18">
    <source>
        <dbReference type="Proteomes" id="UP001597318"/>
    </source>
</evidence>
<evidence type="ECO:0000256" key="12">
    <source>
        <dbReference type="ARBA" id="ARBA00023316"/>
    </source>
</evidence>
<reference evidence="18" key="1">
    <citation type="journal article" date="2019" name="Int. J. Syst. Evol. Microbiol.">
        <title>The Global Catalogue of Microorganisms (GCM) 10K type strain sequencing project: providing services to taxonomists for standard genome sequencing and annotation.</title>
        <authorList>
            <consortium name="The Broad Institute Genomics Platform"/>
            <consortium name="The Broad Institute Genome Sequencing Center for Infectious Disease"/>
            <person name="Wu L."/>
            <person name="Ma J."/>
        </authorList>
    </citation>
    <scope>NUCLEOTIDE SEQUENCE [LARGE SCALE GENOMIC DNA]</scope>
    <source>
        <strain evidence="18">CGMCC 1.15474</strain>
    </source>
</reference>
<organism evidence="17 18">
    <name type="scientific">Metabacillus endolithicus</name>
    <dbReference type="NCBI Taxonomy" id="1535204"/>
    <lineage>
        <taxon>Bacteria</taxon>
        <taxon>Bacillati</taxon>
        <taxon>Bacillota</taxon>
        <taxon>Bacilli</taxon>
        <taxon>Bacillales</taxon>
        <taxon>Bacillaceae</taxon>
        <taxon>Metabacillus</taxon>
    </lineage>
</organism>
<comment type="catalytic activity">
    <reaction evidence="13">
        <text>Preferential cleavage: (Ac)2-L-Lys-D-Ala-|-D-Ala. Also transpeptidation of peptidyl-alanyl moieties that are N-acyl substituents of D-alanine.</text>
        <dbReference type="EC" id="3.4.16.4"/>
    </reaction>
</comment>
<dbReference type="EC" id="3.4.16.4" evidence="5"/>
<dbReference type="Gene3D" id="1.10.10.1230">
    <property type="entry name" value="Penicillin-binding protein, N-terminal non-catalytic domain, head sub-domain"/>
    <property type="match status" value="1"/>
</dbReference>
<protein>
    <recommendedName>
        <fullName evidence="5">serine-type D-Ala-D-Ala carboxypeptidase</fullName>
        <ecNumber evidence="5">3.4.16.4</ecNumber>
    </recommendedName>
</protein>
<keyword evidence="10 14" id="KW-1133">Transmembrane helix</keyword>
<evidence type="ECO:0000313" key="17">
    <source>
        <dbReference type="EMBL" id="MFD2216383.1"/>
    </source>
</evidence>
<evidence type="ECO:0000256" key="5">
    <source>
        <dbReference type="ARBA" id="ARBA00012448"/>
    </source>
</evidence>
<keyword evidence="7 14" id="KW-0812">Transmembrane</keyword>
<dbReference type="Pfam" id="PF03717">
    <property type="entry name" value="PBP_dimer"/>
    <property type="match status" value="1"/>
</dbReference>
<evidence type="ECO:0000256" key="9">
    <source>
        <dbReference type="ARBA" id="ARBA00022984"/>
    </source>
</evidence>
<evidence type="ECO:0000256" key="13">
    <source>
        <dbReference type="ARBA" id="ARBA00034000"/>
    </source>
</evidence>
<dbReference type="InterPro" id="IPR050515">
    <property type="entry name" value="Beta-lactam/transpept"/>
</dbReference>
<evidence type="ECO:0000256" key="2">
    <source>
        <dbReference type="ARBA" id="ARBA00004236"/>
    </source>
</evidence>
<keyword evidence="12" id="KW-0961">Cell wall biogenesis/degradation</keyword>
<dbReference type="PANTHER" id="PTHR30627:SF2">
    <property type="entry name" value="PEPTIDOGLYCAN D,D-TRANSPEPTIDASE MRDA"/>
    <property type="match status" value="1"/>
</dbReference>